<evidence type="ECO:0000313" key="1">
    <source>
        <dbReference type="EMBL" id="CAI9280983.1"/>
    </source>
</evidence>
<dbReference type="EMBL" id="OX465080">
    <property type="protein sequence ID" value="CAI9280983.1"/>
    <property type="molecule type" value="Genomic_DNA"/>
</dbReference>
<protein>
    <recommendedName>
        <fullName evidence="3">DUF4283 domain-containing protein</fullName>
    </recommendedName>
</protein>
<name>A0AA35YVW3_LACSI</name>
<organism evidence="1 2">
    <name type="scientific">Lactuca saligna</name>
    <name type="common">Willowleaf lettuce</name>
    <dbReference type="NCBI Taxonomy" id="75948"/>
    <lineage>
        <taxon>Eukaryota</taxon>
        <taxon>Viridiplantae</taxon>
        <taxon>Streptophyta</taxon>
        <taxon>Embryophyta</taxon>
        <taxon>Tracheophyta</taxon>
        <taxon>Spermatophyta</taxon>
        <taxon>Magnoliopsida</taxon>
        <taxon>eudicotyledons</taxon>
        <taxon>Gunneridae</taxon>
        <taxon>Pentapetalae</taxon>
        <taxon>asterids</taxon>
        <taxon>campanulids</taxon>
        <taxon>Asterales</taxon>
        <taxon>Asteraceae</taxon>
        <taxon>Cichorioideae</taxon>
        <taxon>Cichorieae</taxon>
        <taxon>Lactucinae</taxon>
        <taxon>Lactuca</taxon>
    </lineage>
</organism>
<evidence type="ECO:0008006" key="3">
    <source>
        <dbReference type="Google" id="ProtNLM"/>
    </source>
</evidence>
<gene>
    <name evidence="1" type="ORF">LSALG_LOCUS20704</name>
</gene>
<reference evidence="1" key="1">
    <citation type="submission" date="2023-04" db="EMBL/GenBank/DDBJ databases">
        <authorList>
            <person name="Vijverberg K."/>
            <person name="Xiong W."/>
            <person name="Schranz E."/>
        </authorList>
    </citation>
    <scope>NUCLEOTIDE SEQUENCE</scope>
</reference>
<dbReference type="AlphaFoldDB" id="A0AA35YVW3"/>
<dbReference type="Proteomes" id="UP001177003">
    <property type="component" value="Chromosome 4"/>
</dbReference>
<sequence>MWVDVEGVPLHAWSKLAFRQILDKWGLIVHLDDNIGEDVYKSCVCILTSSFDIIFEVIKVIVDGEVFPILIKEALGWNPSFTWDSTNNHQGGIKAFDRFEQEGSNDSIVGNEEASQDPFGIYDPSLSNTVPTTATLAANDLTTTVLPSSAVPDDVLIATPLAVSTPLDNLCNKNQISRTNKFVNNEVAPFKARVQNNIHGFFGGFGLLSGINLSEEDLSHPPGFSNWCFSDLGDNQSVSEGITNSNYFLNELQKNTIEMGESLGYNMDGCLDRVPEILKGHVEGQIPK</sequence>
<keyword evidence="2" id="KW-1185">Reference proteome</keyword>
<proteinExistence type="predicted"/>
<accession>A0AA35YVW3</accession>
<evidence type="ECO:0000313" key="2">
    <source>
        <dbReference type="Proteomes" id="UP001177003"/>
    </source>
</evidence>